<reference evidence="7 8" key="1">
    <citation type="submission" date="2014-06" db="EMBL/GenBank/DDBJ databases">
        <authorList>
            <person name="Ju J."/>
            <person name="Zhang J."/>
        </authorList>
    </citation>
    <scope>NUCLEOTIDE SEQUENCE [LARGE SCALE GENOMIC DNA]</scope>
    <source>
        <strain evidence="7">DmW_048</strain>
    </source>
</reference>
<dbReference type="EMBL" id="JOOY01000048">
    <property type="protein sequence ID" value="OUJ01350.1"/>
    <property type="molecule type" value="Genomic_DNA"/>
</dbReference>
<dbReference type="NCBIfam" id="TIGR01727">
    <property type="entry name" value="oligo_HPY"/>
    <property type="match status" value="1"/>
</dbReference>
<name>A0A252BAS7_9PROT</name>
<dbReference type="AlphaFoldDB" id="A0A252BAS7"/>
<dbReference type="Proteomes" id="UP000194999">
    <property type="component" value="Unassembled WGS sequence"/>
</dbReference>
<evidence type="ECO:0000259" key="6">
    <source>
        <dbReference type="PROSITE" id="PS50893"/>
    </source>
</evidence>
<dbReference type="SMART" id="SM00382">
    <property type="entry name" value="AAA"/>
    <property type="match status" value="1"/>
</dbReference>
<keyword evidence="4" id="KW-0547">Nucleotide-binding</keyword>
<dbReference type="InterPro" id="IPR017871">
    <property type="entry name" value="ABC_transporter-like_CS"/>
</dbReference>
<dbReference type="PROSITE" id="PS00211">
    <property type="entry name" value="ABC_TRANSPORTER_1"/>
    <property type="match status" value="1"/>
</dbReference>
<gene>
    <name evidence="7" type="ORF">HK15_08380</name>
</gene>
<dbReference type="GO" id="GO:0055085">
    <property type="term" value="P:transmembrane transport"/>
    <property type="evidence" value="ECO:0007669"/>
    <property type="project" value="UniProtKB-ARBA"/>
</dbReference>
<dbReference type="InterPro" id="IPR003593">
    <property type="entry name" value="AAA+_ATPase"/>
</dbReference>
<dbReference type="InterPro" id="IPR003439">
    <property type="entry name" value="ABC_transporter-like_ATP-bd"/>
</dbReference>
<dbReference type="GO" id="GO:0015833">
    <property type="term" value="P:peptide transport"/>
    <property type="evidence" value="ECO:0007669"/>
    <property type="project" value="InterPro"/>
</dbReference>
<dbReference type="Pfam" id="PF00005">
    <property type="entry name" value="ABC_tran"/>
    <property type="match status" value="1"/>
</dbReference>
<keyword evidence="5 7" id="KW-0067">ATP-binding</keyword>
<dbReference type="PANTHER" id="PTHR43776:SF7">
    <property type="entry name" value="D,D-DIPEPTIDE TRANSPORT ATP-BINDING PROTEIN DDPF-RELATED"/>
    <property type="match status" value="1"/>
</dbReference>
<evidence type="ECO:0000313" key="8">
    <source>
        <dbReference type="Proteomes" id="UP000194999"/>
    </source>
</evidence>
<evidence type="ECO:0000256" key="5">
    <source>
        <dbReference type="ARBA" id="ARBA00022840"/>
    </source>
</evidence>
<dbReference type="RefSeq" id="WP_094755411.1">
    <property type="nucleotide sequence ID" value="NZ_JOOY01000048.1"/>
</dbReference>
<dbReference type="InterPro" id="IPR050319">
    <property type="entry name" value="ABC_transp_ATP-bind"/>
</dbReference>
<keyword evidence="3" id="KW-0813">Transport</keyword>
<dbReference type="Pfam" id="PF08352">
    <property type="entry name" value="oligo_HPY"/>
    <property type="match status" value="1"/>
</dbReference>
<comment type="subcellular location">
    <subcellularLocation>
        <location evidence="1">Cell inner membrane</location>
        <topology evidence="1">Peripheral membrane protein</topology>
    </subcellularLocation>
</comment>
<evidence type="ECO:0000256" key="4">
    <source>
        <dbReference type="ARBA" id="ARBA00022741"/>
    </source>
</evidence>
<evidence type="ECO:0000313" key="7">
    <source>
        <dbReference type="EMBL" id="OUJ01350.1"/>
    </source>
</evidence>
<protein>
    <submittedName>
        <fullName evidence="7">ABC transporter ATP-binding protein</fullName>
    </submittedName>
</protein>
<feature type="domain" description="ABC transporter" evidence="6">
    <location>
        <begin position="19"/>
        <end position="268"/>
    </location>
</feature>
<sequence>MSTCAPTPPTPANATPPLLDVRGLYKTYALPRGQKLKAVDGISLSVTHGEVLGLVGESGCGKSTLGRCLLRLTDVSAGQILFNGQDITKLPERALRPLRPHMQMVFQDSYASLNPRRRIADLLAEPLRVHPTATGQKRSSSAITDRLHELMERVSLPLSALERYPHEFSGGQRQRINIARALALSPKLIVADEPVSALDVSVQAQIINLFADLQAQLGLTYVFVAHDLAVIRQISTRVAVMYLGAIMELGQTDTVLHNPAHPYTLALTQAVPQPVIGAIRPPPLRGDIPSPVSRPAGCRFHTRCPIAQPLCRAEEPALRQISTQRAVACHFPLA</sequence>
<dbReference type="CDD" id="cd03257">
    <property type="entry name" value="ABC_NikE_OppD_transporters"/>
    <property type="match status" value="1"/>
</dbReference>
<proteinExistence type="inferred from homology"/>
<evidence type="ECO:0000256" key="2">
    <source>
        <dbReference type="ARBA" id="ARBA00005417"/>
    </source>
</evidence>
<evidence type="ECO:0000256" key="3">
    <source>
        <dbReference type="ARBA" id="ARBA00022448"/>
    </source>
</evidence>
<dbReference type="SUPFAM" id="SSF52540">
    <property type="entry name" value="P-loop containing nucleoside triphosphate hydrolases"/>
    <property type="match status" value="1"/>
</dbReference>
<dbReference type="InterPro" id="IPR013563">
    <property type="entry name" value="Oligopep_ABC_C"/>
</dbReference>
<comment type="similarity">
    <text evidence="2">Belongs to the ABC transporter superfamily.</text>
</comment>
<dbReference type="GO" id="GO:0005886">
    <property type="term" value="C:plasma membrane"/>
    <property type="evidence" value="ECO:0007669"/>
    <property type="project" value="UniProtKB-SubCell"/>
</dbReference>
<comment type="caution">
    <text evidence="7">The sequence shown here is derived from an EMBL/GenBank/DDBJ whole genome shotgun (WGS) entry which is preliminary data.</text>
</comment>
<dbReference type="Gene3D" id="3.40.50.300">
    <property type="entry name" value="P-loop containing nucleotide triphosphate hydrolases"/>
    <property type="match status" value="1"/>
</dbReference>
<dbReference type="PANTHER" id="PTHR43776">
    <property type="entry name" value="TRANSPORT ATP-BINDING PROTEIN"/>
    <property type="match status" value="1"/>
</dbReference>
<dbReference type="FunFam" id="3.40.50.300:FF:000016">
    <property type="entry name" value="Oligopeptide ABC transporter ATP-binding component"/>
    <property type="match status" value="1"/>
</dbReference>
<accession>A0A252BAS7</accession>
<dbReference type="GO" id="GO:0005524">
    <property type="term" value="F:ATP binding"/>
    <property type="evidence" value="ECO:0007669"/>
    <property type="project" value="UniProtKB-KW"/>
</dbReference>
<dbReference type="GO" id="GO:0016887">
    <property type="term" value="F:ATP hydrolysis activity"/>
    <property type="evidence" value="ECO:0007669"/>
    <property type="project" value="InterPro"/>
</dbReference>
<evidence type="ECO:0000256" key="1">
    <source>
        <dbReference type="ARBA" id="ARBA00004417"/>
    </source>
</evidence>
<dbReference type="InterPro" id="IPR027417">
    <property type="entry name" value="P-loop_NTPase"/>
</dbReference>
<organism evidence="7 8">
    <name type="scientific">Acetobacter orientalis</name>
    <dbReference type="NCBI Taxonomy" id="146474"/>
    <lineage>
        <taxon>Bacteria</taxon>
        <taxon>Pseudomonadati</taxon>
        <taxon>Pseudomonadota</taxon>
        <taxon>Alphaproteobacteria</taxon>
        <taxon>Acetobacterales</taxon>
        <taxon>Acetobacteraceae</taxon>
        <taxon>Acetobacter</taxon>
    </lineage>
</organism>
<dbReference type="PROSITE" id="PS50893">
    <property type="entry name" value="ABC_TRANSPORTER_2"/>
    <property type="match status" value="1"/>
</dbReference>